<dbReference type="Proteomes" id="UP000326924">
    <property type="component" value="Unassembled WGS sequence"/>
</dbReference>
<protein>
    <submittedName>
        <fullName evidence="2">Uncharacterized protein</fullName>
    </submittedName>
</protein>
<dbReference type="EMBL" id="VXIS01000454">
    <property type="protein sequence ID" value="KAA8893371.1"/>
    <property type="molecule type" value="Genomic_DNA"/>
</dbReference>
<evidence type="ECO:0000313" key="3">
    <source>
        <dbReference type="Proteomes" id="UP000326924"/>
    </source>
</evidence>
<accession>A0A5J5EDN9</accession>
<name>A0A5J5EDN9_9PEZI</name>
<dbReference type="InParanoid" id="A0A5J5EDN9"/>
<organism evidence="2 3">
    <name type="scientific">Sphaerosporella brunnea</name>
    <dbReference type="NCBI Taxonomy" id="1250544"/>
    <lineage>
        <taxon>Eukaryota</taxon>
        <taxon>Fungi</taxon>
        <taxon>Dikarya</taxon>
        <taxon>Ascomycota</taxon>
        <taxon>Pezizomycotina</taxon>
        <taxon>Pezizomycetes</taxon>
        <taxon>Pezizales</taxon>
        <taxon>Pyronemataceae</taxon>
        <taxon>Sphaerosporella</taxon>
    </lineage>
</organism>
<keyword evidence="1" id="KW-0732">Signal</keyword>
<evidence type="ECO:0000313" key="2">
    <source>
        <dbReference type="EMBL" id="KAA8893371.1"/>
    </source>
</evidence>
<reference evidence="2 3" key="1">
    <citation type="submission" date="2019-09" db="EMBL/GenBank/DDBJ databases">
        <title>Draft genome of the ectomycorrhizal ascomycete Sphaerosporella brunnea.</title>
        <authorList>
            <consortium name="DOE Joint Genome Institute"/>
            <person name="Benucci G.M."/>
            <person name="Marozzi G."/>
            <person name="Antonielli L."/>
            <person name="Sanchez S."/>
            <person name="Marco P."/>
            <person name="Wang X."/>
            <person name="Falini L.B."/>
            <person name="Barry K."/>
            <person name="Haridas S."/>
            <person name="Lipzen A."/>
            <person name="Labutti K."/>
            <person name="Grigoriev I.V."/>
            <person name="Murat C."/>
            <person name="Martin F."/>
            <person name="Albertini E."/>
            <person name="Donnini D."/>
            <person name="Bonito G."/>
        </authorList>
    </citation>
    <scope>NUCLEOTIDE SEQUENCE [LARGE SCALE GENOMIC DNA]</scope>
    <source>
        <strain evidence="2 3">Sb_GMNB300</strain>
    </source>
</reference>
<sequence>MRLQLTITTTSFLLLLLPAHGRADSGVLNFDDLAIPNTSTCGTYTFSTTESYHGFHILSPGSTATVYNTTVTQTCHPSSSGSGPWNKAASPPNVLKVEDNVRFTSSSGRLFNITSLRYAGRWHWTFLNDDPNAVLVTYFNGYDRAGTLRASAHVEYYSEAVRSVELPGFAGLHSFEVVAFIGTTKARAPPPLGVQLDPWVVYLDDVSYVFE</sequence>
<dbReference type="AlphaFoldDB" id="A0A5J5EDN9"/>
<proteinExistence type="predicted"/>
<keyword evidence="3" id="KW-1185">Reference proteome</keyword>
<evidence type="ECO:0000256" key="1">
    <source>
        <dbReference type="SAM" id="SignalP"/>
    </source>
</evidence>
<gene>
    <name evidence="2" type="ORF">FN846DRAFT_979323</name>
</gene>
<feature type="signal peptide" evidence="1">
    <location>
        <begin position="1"/>
        <end position="23"/>
    </location>
</feature>
<dbReference type="OrthoDB" id="5286765at2759"/>
<comment type="caution">
    <text evidence="2">The sequence shown here is derived from an EMBL/GenBank/DDBJ whole genome shotgun (WGS) entry which is preliminary data.</text>
</comment>
<feature type="chain" id="PRO_5023906582" evidence="1">
    <location>
        <begin position="24"/>
        <end position="211"/>
    </location>
</feature>